<dbReference type="EMBL" id="PKMF04000215">
    <property type="protein sequence ID" value="KAK7842791.1"/>
    <property type="molecule type" value="Genomic_DNA"/>
</dbReference>
<dbReference type="AlphaFoldDB" id="A0AAW0KVT2"/>
<name>A0AAW0KVT2_QUESU</name>
<sequence length="74" mass="8098">MNTLGHPAAASTIWKVEAHHERVLCELHKKYSDLVSQLDAEKKRGEKLQQIVKETPGAATGSVPLLMNSAIMSC</sequence>
<protein>
    <submittedName>
        <fullName evidence="1">Uncharacterized protein</fullName>
    </submittedName>
</protein>
<dbReference type="Proteomes" id="UP000237347">
    <property type="component" value="Unassembled WGS sequence"/>
</dbReference>
<reference evidence="1 2" key="1">
    <citation type="journal article" date="2018" name="Sci. Data">
        <title>The draft genome sequence of cork oak.</title>
        <authorList>
            <person name="Ramos A.M."/>
            <person name="Usie A."/>
            <person name="Barbosa P."/>
            <person name="Barros P.M."/>
            <person name="Capote T."/>
            <person name="Chaves I."/>
            <person name="Simoes F."/>
            <person name="Abreu I."/>
            <person name="Carrasquinho I."/>
            <person name="Faro C."/>
            <person name="Guimaraes J.B."/>
            <person name="Mendonca D."/>
            <person name="Nobrega F."/>
            <person name="Rodrigues L."/>
            <person name="Saibo N.J.M."/>
            <person name="Varela M.C."/>
            <person name="Egas C."/>
            <person name="Matos J."/>
            <person name="Miguel C.M."/>
            <person name="Oliveira M.M."/>
            <person name="Ricardo C.P."/>
            <person name="Goncalves S."/>
        </authorList>
    </citation>
    <scope>NUCLEOTIDE SEQUENCE [LARGE SCALE GENOMIC DNA]</scope>
    <source>
        <strain evidence="2">cv. HL8</strain>
    </source>
</reference>
<gene>
    <name evidence="1" type="ORF">CFP56_013372</name>
</gene>
<evidence type="ECO:0000313" key="1">
    <source>
        <dbReference type="EMBL" id="KAK7842791.1"/>
    </source>
</evidence>
<organism evidence="1 2">
    <name type="scientific">Quercus suber</name>
    <name type="common">Cork oak</name>
    <dbReference type="NCBI Taxonomy" id="58331"/>
    <lineage>
        <taxon>Eukaryota</taxon>
        <taxon>Viridiplantae</taxon>
        <taxon>Streptophyta</taxon>
        <taxon>Embryophyta</taxon>
        <taxon>Tracheophyta</taxon>
        <taxon>Spermatophyta</taxon>
        <taxon>Magnoliopsida</taxon>
        <taxon>eudicotyledons</taxon>
        <taxon>Gunneridae</taxon>
        <taxon>Pentapetalae</taxon>
        <taxon>rosids</taxon>
        <taxon>fabids</taxon>
        <taxon>Fagales</taxon>
        <taxon>Fagaceae</taxon>
        <taxon>Quercus</taxon>
    </lineage>
</organism>
<keyword evidence="2" id="KW-1185">Reference proteome</keyword>
<dbReference type="Gramene" id="rna-CFP56_43207">
    <property type="protein sequence ID" value="cds-POF03079.1"/>
    <property type="gene ID" value="gene-CFP56_43207"/>
</dbReference>
<accession>A0AAW0KVT2</accession>
<proteinExistence type="predicted"/>
<comment type="caution">
    <text evidence="1">The sequence shown here is derived from an EMBL/GenBank/DDBJ whole genome shotgun (WGS) entry which is preliminary data.</text>
</comment>
<evidence type="ECO:0000313" key="2">
    <source>
        <dbReference type="Proteomes" id="UP000237347"/>
    </source>
</evidence>